<reference evidence="6 7" key="1">
    <citation type="submission" date="2012-05" db="EMBL/GenBank/DDBJ databases">
        <authorList>
            <person name="Weinstock G."/>
            <person name="Sodergren E."/>
            <person name="Lobos E.A."/>
            <person name="Fulton L."/>
            <person name="Fulton R."/>
            <person name="Courtney L."/>
            <person name="Fronick C."/>
            <person name="O'Laughlin M."/>
            <person name="Godfrey J."/>
            <person name="Wilson R.M."/>
            <person name="Miner T."/>
            <person name="Farmer C."/>
            <person name="Delehaunty K."/>
            <person name="Cordes M."/>
            <person name="Minx P."/>
            <person name="Tomlinson C."/>
            <person name="Chen J."/>
            <person name="Wollam A."/>
            <person name="Pepin K.H."/>
            <person name="Bhonagiri V."/>
            <person name="Zhang X."/>
            <person name="Suruliraj S."/>
            <person name="Warren W."/>
            <person name="Mitreva M."/>
            <person name="Mardis E.R."/>
            <person name="Wilson R.K."/>
        </authorList>
    </citation>
    <scope>NUCLEOTIDE SEQUENCE [LARGE SCALE GENOMIC DNA]</scope>
    <source>
        <strain evidence="6 7">F0235</strain>
    </source>
</reference>
<comment type="function">
    <text evidence="1">PPIases accelerate the folding of proteins. It catalyzes the cis-trans isomerization of proline imidic peptide bonds in oligopeptides.</text>
</comment>
<accession>L1MFR5</accession>
<keyword evidence="4" id="KW-1133">Transmembrane helix</keyword>
<keyword evidence="4" id="KW-0472">Membrane</keyword>
<dbReference type="PATRIC" id="fig|1035195.3.peg.1159"/>
<dbReference type="SUPFAM" id="SSF50891">
    <property type="entry name" value="Cyclophilin-like"/>
    <property type="match status" value="1"/>
</dbReference>
<comment type="caution">
    <text evidence="6">The sequence shown here is derived from an EMBL/GenBank/DDBJ whole genome shotgun (WGS) entry which is preliminary data.</text>
</comment>
<keyword evidence="4" id="KW-0812">Transmembrane</keyword>
<dbReference type="Gene3D" id="2.40.100.10">
    <property type="entry name" value="Cyclophilin-like"/>
    <property type="match status" value="1"/>
</dbReference>
<feature type="region of interest" description="Disordered" evidence="3">
    <location>
        <begin position="61"/>
        <end position="96"/>
    </location>
</feature>
<dbReference type="InterPro" id="IPR029000">
    <property type="entry name" value="Cyclophilin-like_dom_sf"/>
</dbReference>
<dbReference type="CDD" id="cd00317">
    <property type="entry name" value="cyclophilin"/>
    <property type="match status" value="1"/>
</dbReference>
<evidence type="ECO:0000256" key="2">
    <source>
        <dbReference type="SAM" id="Coils"/>
    </source>
</evidence>
<evidence type="ECO:0000256" key="4">
    <source>
        <dbReference type="SAM" id="Phobius"/>
    </source>
</evidence>
<evidence type="ECO:0000313" key="7">
    <source>
        <dbReference type="Proteomes" id="UP000010445"/>
    </source>
</evidence>
<feature type="region of interest" description="Disordered" evidence="3">
    <location>
        <begin position="269"/>
        <end position="290"/>
    </location>
</feature>
<dbReference type="AlphaFoldDB" id="L1MFR5"/>
<protein>
    <submittedName>
        <fullName evidence="6">Peptidyl-prolyl cis-trans isomerase, cyclophilin-type</fullName>
    </submittedName>
</protein>
<keyword evidence="2" id="KW-0175">Coiled coil</keyword>
<dbReference type="STRING" id="1035195.HMPREF9997_01290"/>
<dbReference type="InterPro" id="IPR002130">
    <property type="entry name" value="Cyclophilin-type_PPIase_dom"/>
</dbReference>
<gene>
    <name evidence="6" type="ORF">HMPREF9997_01290</name>
</gene>
<feature type="compositionally biased region" description="Polar residues" evidence="3">
    <location>
        <begin position="67"/>
        <end position="92"/>
    </location>
</feature>
<dbReference type="Proteomes" id="UP000010445">
    <property type="component" value="Unassembled WGS sequence"/>
</dbReference>
<dbReference type="PROSITE" id="PS50072">
    <property type="entry name" value="CSA_PPIASE_2"/>
    <property type="match status" value="1"/>
</dbReference>
<dbReference type="InterPro" id="IPR044666">
    <property type="entry name" value="Cyclophilin_A-like"/>
</dbReference>
<evidence type="ECO:0000256" key="3">
    <source>
        <dbReference type="SAM" id="MobiDB-lite"/>
    </source>
</evidence>
<sequence length="290" mass="30391">MAKNTSTRNKERREEALRDLDRELRVRDRAEKSKPLGVAAASVLVIVAIVGGIWWAANQNGDDKNTDQQAQNSTSATPDPAANTQPLATARTNPLPETVNCTYTPEGQAAREVSVPPAENIPATGTVTVTLNTNAGPIGMTLDRAVSPCTVNAVQHLAANNFYNDTICHRMTSEGIHVLQCGDPSGSGSGGPGFKFPNEYPTDEAGGNATQPVNYKRGTIAMANSGPDTNGSQFFLNYGDSPLAPQYTYFGQINEAGLATLDSIAGKGIKDGAGDGAPAEEVKIESATVS</sequence>
<dbReference type="PANTHER" id="PTHR45625:SF3">
    <property type="entry name" value="PEPTIDYL-PROLYL CIS-TRANS ISOMERASE B-RELATED"/>
    <property type="match status" value="1"/>
</dbReference>
<evidence type="ECO:0000313" key="6">
    <source>
        <dbReference type="EMBL" id="EKX90082.1"/>
    </source>
</evidence>
<feature type="coiled-coil region" evidence="2">
    <location>
        <begin position="3"/>
        <end position="33"/>
    </location>
</feature>
<feature type="domain" description="PPIase cyclophilin-type" evidence="5">
    <location>
        <begin position="132"/>
        <end position="289"/>
    </location>
</feature>
<proteinExistence type="predicted"/>
<dbReference type="GO" id="GO:0003755">
    <property type="term" value="F:peptidyl-prolyl cis-trans isomerase activity"/>
    <property type="evidence" value="ECO:0007669"/>
    <property type="project" value="InterPro"/>
</dbReference>
<dbReference type="EMBL" id="AMEM01000018">
    <property type="protein sequence ID" value="EKX90082.1"/>
    <property type="molecule type" value="Genomic_DNA"/>
</dbReference>
<dbReference type="GeneID" id="84897084"/>
<dbReference type="HOGENOM" id="CLU_012062_8_0_11"/>
<evidence type="ECO:0000256" key="1">
    <source>
        <dbReference type="ARBA" id="ARBA00002388"/>
    </source>
</evidence>
<dbReference type="Pfam" id="PF00160">
    <property type="entry name" value="Pro_isomerase"/>
    <property type="match status" value="1"/>
</dbReference>
<name>L1MFR5_9CORY</name>
<keyword evidence="6" id="KW-0413">Isomerase</keyword>
<organism evidence="6 7">
    <name type="scientific">Corynebacterium durum F0235</name>
    <dbReference type="NCBI Taxonomy" id="1035195"/>
    <lineage>
        <taxon>Bacteria</taxon>
        <taxon>Bacillati</taxon>
        <taxon>Actinomycetota</taxon>
        <taxon>Actinomycetes</taxon>
        <taxon>Mycobacteriales</taxon>
        <taxon>Corynebacteriaceae</taxon>
        <taxon>Corynebacterium</taxon>
    </lineage>
</organism>
<keyword evidence="7" id="KW-1185">Reference proteome</keyword>
<dbReference type="eggNOG" id="COG0652">
    <property type="taxonomic scope" value="Bacteria"/>
</dbReference>
<dbReference type="RefSeq" id="WP_006063526.1">
    <property type="nucleotide sequence ID" value="NZ_KB290831.1"/>
</dbReference>
<dbReference type="PANTHER" id="PTHR45625">
    <property type="entry name" value="PEPTIDYL-PROLYL CIS-TRANS ISOMERASE-RELATED"/>
    <property type="match status" value="1"/>
</dbReference>
<dbReference type="OrthoDB" id="5507614at2"/>
<feature type="transmembrane region" description="Helical" evidence="4">
    <location>
        <begin position="36"/>
        <end position="57"/>
    </location>
</feature>
<evidence type="ECO:0000259" key="5">
    <source>
        <dbReference type="PROSITE" id="PS50072"/>
    </source>
</evidence>